<dbReference type="PIRSF" id="PIRSF015601">
    <property type="entry name" value="MTase_slr0722"/>
    <property type="match status" value="1"/>
</dbReference>
<dbReference type="PANTHER" id="PTHR30027">
    <property type="entry name" value="RIBOSOMAL RNA SMALL SUBUNIT METHYLTRANSFERASE E"/>
    <property type="match status" value="1"/>
</dbReference>
<dbReference type="GO" id="GO:0005737">
    <property type="term" value="C:cytoplasm"/>
    <property type="evidence" value="ECO:0007669"/>
    <property type="project" value="UniProtKB-SubCell"/>
</dbReference>
<dbReference type="CDD" id="cd18084">
    <property type="entry name" value="RsmE-like"/>
    <property type="match status" value="1"/>
</dbReference>
<dbReference type="InterPro" id="IPR046887">
    <property type="entry name" value="RsmE_PUA-like"/>
</dbReference>
<evidence type="ECO:0000256" key="9">
    <source>
        <dbReference type="ARBA" id="ARBA00047944"/>
    </source>
</evidence>
<evidence type="ECO:0000256" key="3">
    <source>
        <dbReference type="ARBA" id="ARBA00022490"/>
    </source>
</evidence>
<evidence type="ECO:0000313" key="14">
    <source>
        <dbReference type="Proteomes" id="UP000199438"/>
    </source>
</evidence>
<evidence type="ECO:0000313" key="13">
    <source>
        <dbReference type="EMBL" id="SFC07872.1"/>
    </source>
</evidence>
<comment type="function">
    <text evidence="8 10">Specifically methylates the N3 position of the uracil ring of uridine 1498 (m3U1498) in 16S rRNA. Acts on the fully assembled 30S ribosomal subunit.</text>
</comment>
<dbReference type="Pfam" id="PF04452">
    <property type="entry name" value="Methyltrans_RNA"/>
    <property type="match status" value="1"/>
</dbReference>
<dbReference type="SUPFAM" id="SSF88697">
    <property type="entry name" value="PUA domain-like"/>
    <property type="match status" value="1"/>
</dbReference>
<accession>A0A1I1G996</accession>
<dbReference type="EMBL" id="FOKV01000002">
    <property type="protein sequence ID" value="SFC07872.1"/>
    <property type="molecule type" value="Genomic_DNA"/>
</dbReference>
<proteinExistence type="inferred from homology"/>
<dbReference type="EC" id="2.1.1.193" evidence="10"/>
<dbReference type="STRING" id="1334022.SAMN04487907_102163"/>
<dbReference type="InterPro" id="IPR006700">
    <property type="entry name" value="RsmE"/>
</dbReference>
<dbReference type="PANTHER" id="PTHR30027:SF3">
    <property type="entry name" value="16S RRNA (URACIL(1498)-N(3))-METHYLTRANSFERASE"/>
    <property type="match status" value="1"/>
</dbReference>
<evidence type="ECO:0000256" key="5">
    <source>
        <dbReference type="ARBA" id="ARBA00022603"/>
    </source>
</evidence>
<sequence>MQLFFQTDIDESTQQIIFSREESKHIVKVLRRTEGALLKVTNGKGLLFTAQIITADIKQCVAKIIDTEKEARPNYWLHLAVAPTKMNNRYEWFLEKATEIGIDEITPVICDHSERKVVKLDRYERVLQSAMKQSLHFRMPKLNEPVSFSDFINKDINAEKFIAHCEEDQPRILLQNAAAALTDTLILIGPEGDFSPEEIKLALENDFSPVSLGTSRLRTETAAIVACHTINLINETE</sequence>
<protein>
    <recommendedName>
        <fullName evidence="10">Ribosomal RNA small subunit methyltransferase E</fullName>
        <ecNumber evidence="10">2.1.1.193</ecNumber>
    </recommendedName>
</protein>
<gene>
    <name evidence="13" type="ORF">SAMN04487907_102163</name>
</gene>
<dbReference type="RefSeq" id="WP_092540998.1">
    <property type="nucleotide sequence ID" value="NZ_FOKV01000002.1"/>
</dbReference>
<keyword evidence="6 10" id="KW-0808">Transferase</keyword>
<comment type="catalytic activity">
    <reaction evidence="9 10">
        <text>uridine(1498) in 16S rRNA + S-adenosyl-L-methionine = N(3)-methyluridine(1498) in 16S rRNA + S-adenosyl-L-homocysteine + H(+)</text>
        <dbReference type="Rhea" id="RHEA:42920"/>
        <dbReference type="Rhea" id="RHEA-COMP:10283"/>
        <dbReference type="Rhea" id="RHEA-COMP:10284"/>
        <dbReference type="ChEBI" id="CHEBI:15378"/>
        <dbReference type="ChEBI" id="CHEBI:57856"/>
        <dbReference type="ChEBI" id="CHEBI:59789"/>
        <dbReference type="ChEBI" id="CHEBI:65315"/>
        <dbReference type="ChEBI" id="CHEBI:74502"/>
        <dbReference type="EC" id="2.1.1.193"/>
    </reaction>
</comment>
<evidence type="ECO:0000256" key="4">
    <source>
        <dbReference type="ARBA" id="ARBA00022552"/>
    </source>
</evidence>
<evidence type="ECO:0000256" key="10">
    <source>
        <dbReference type="PIRNR" id="PIRNR015601"/>
    </source>
</evidence>
<dbReference type="GO" id="GO:0070475">
    <property type="term" value="P:rRNA base methylation"/>
    <property type="evidence" value="ECO:0007669"/>
    <property type="project" value="TreeGrafter"/>
</dbReference>
<name>A0A1I1G996_9FLAO</name>
<dbReference type="NCBIfam" id="NF008702">
    <property type="entry name" value="PRK11713.6-1"/>
    <property type="match status" value="1"/>
</dbReference>
<dbReference type="Pfam" id="PF20260">
    <property type="entry name" value="PUA_4"/>
    <property type="match status" value="1"/>
</dbReference>
<evidence type="ECO:0000256" key="2">
    <source>
        <dbReference type="ARBA" id="ARBA00005528"/>
    </source>
</evidence>
<feature type="domain" description="Ribosomal RNA small subunit methyltransferase E methyltransferase" evidence="11">
    <location>
        <begin position="75"/>
        <end position="230"/>
    </location>
</feature>
<keyword evidence="5 10" id="KW-0489">Methyltransferase</keyword>
<keyword evidence="3 10" id="KW-0963">Cytoplasm</keyword>
<comment type="similarity">
    <text evidence="2 10">Belongs to the RNA methyltransferase RsmE family.</text>
</comment>
<keyword evidence="7 10" id="KW-0949">S-adenosyl-L-methionine</keyword>
<dbReference type="NCBIfam" id="TIGR00046">
    <property type="entry name" value="RsmE family RNA methyltransferase"/>
    <property type="match status" value="1"/>
</dbReference>
<evidence type="ECO:0000256" key="1">
    <source>
        <dbReference type="ARBA" id="ARBA00004496"/>
    </source>
</evidence>
<dbReference type="AlphaFoldDB" id="A0A1I1G996"/>
<keyword evidence="14" id="KW-1185">Reference proteome</keyword>
<dbReference type="OrthoDB" id="9815641at2"/>
<evidence type="ECO:0000256" key="6">
    <source>
        <dbReference type="ARBA" id="ARBA00022679"/>
    </source>
</evidence>
<dbReference type="Gene3D" id="3.40.1280.10">
    <property type="match status" value="1"/>
</dbReference>
<reference evidence="14" key="1">
    <citation type="submission" date="2016-10" db="EMBL/GenBank/DDBJ databases">
        <authorList>
            <person name="Varghese N."/>
            <person name="Submissions S."/>
        </authorList>
    </citation>
    <scope>NUCLEOTIDE SEQUENCE [LARGE SCALE GENOMIC DNA]</scope>
    <source>
        <strain evidence="14">DSM 24499</strain>
    </source>
</reference>
<dbReference type="InterPro" id="IPR029028">
    <property type="entry name" value="Alpha/beta_knot_MTases"/>
</dbReference>
<dbReference type="InterPro" id="IPR015947">
    <property type="entry name" value="PUA-like_sf"/>
</dbReference>
<dbReference type="InterPro" id="IPR046886">
    <property type="entry name" value="RsmE_MTase_dom"/>
</dbReference>
<dbReference type="Proteomes" id="UP000199438">
    <property type="component" value="Unassembled WGS sequence"/>
</dbReference>
<organism evidence="13 14">
    <name type="scientific">Zunongwangia mangrovi</name>
    <dbReference type="NCBI Taxonomy" id="1334022"/>
    <lineage>
        <taxon>Bacteria</taxon>
        <taxon>Pseudomonadati</taxon>
        <taxon>Bacteroidota</taxon>
        <taxon>Flavobacteriia</taxon>
        <taxon>Flavobacteriales</taxon>
        <taxon>Flavobacteriaceae</taxon>
        <taxon>Zunongwangia</taxon>
    </lineage>
</organism>
<dbReference type="Gene3D" id="2.40.240.20">
    <property type="entry name" value="Hypothetical PUA domain-like, domain 1"/>
    <property type="match status" value="1"/>
</dbReference>
<evidence type="ECO:0000256" key="8">
    <source>
        <dbReference type="ARBA" id="ARBA00025699"/>
    </source>
</evidence>
<evidence type="ECO:0000259" key="11">
    <source>
        <dbReference type="Pfam" id="PF04452"/>
    </source>
</evidence>
<comment type="subcellular location">
    <subcellularLocation>
        <location evidence="1 10">Cytoplasm</location>
    </subcellularLocation>
</comment>
<dbReference type="SUPFAM" id="SSF75217">
    <property type="entry name" value="alpha/beta knot"/>
    <property type="match status" value="1"/>
</dbReference>
<keyword evidence="4 10" id="KW-0698">rRNA processing</keyword>
<dbReference type="GO" id="GO:0070042">
    <property type="term" value="F:rRNA (uridine-N3-)-methyltransferase activity"/>
    <property type="evidence" value="ECO:0007669"/>
    <property type="project" value="TreeGrafter"/>
</dbReference>
<dbReference type="InterPro" id="IPR029026">
    <property type="entry name" value="tRNA_m1G_MTases_N"/>
</dbReference>
<feature type="domain" description="Ribosomal RNA small subunit methyltransferase E PUA-like" evidence="12">
    <location>
        <begin position="20"/>
        <end position="65"/>
    </location>
</feature>
<evidence type="ECO:0000256" key="7">
    <source>
        <dbReference type="ARBA" id="ARBA00022691"/>
    </source>
</evidence>
<evidence type="ECO:0000259" key="12">
    <source>
        <dbReference type="Pfam" id="PF20260"/>
    </source>
</evidence>